<reference evidence="3 4" key="1">
    <citation type="submission" date="2023-07" db="EMBL/GenBank/DDBJ databases">
        <title>Genomic Encyclopedia of Type Strains, Phase IV (KMG-IV): sequencing the most valuable type-strain genomes for metagenomic binning, comparative biology and taxonomic classification.</title>
        <authorList>
            <person name="Goeker M."/>
        </authorList>
    </citation>
    <scope>NUCLEOTIDE SEQUENCE [LARGE SCALE GENOMIC DNA]</scope>
    <source>
        <strain evidence="3 4">B6-8</strain>
    </source>
</reference>
<name>A0ABU0H4H5_9HYPH</name>
<dbReference type="RefSeq" id="WP_266348141.1">
    <property type="nucleotide sequence ID" value="NZ_JAPKNG010000002.1"/>
</dbReference>
<dbReference type="EMBL" id="JAUSVO010000002">
    <property type="protein sequence ID" value="MDQ0437209.1"/>
    <property type="molecule type" value="Genomic_DNA"/>
</dbReference>
<dbReference type="InterPro" id="IPR018490">
    <property type="entry name" value="cNMP-bd_dom_sf"/>
</dbReference>
<keyword evidence="4" id="KW-1185">Reference proteome</keyword>
<evidence type="ECO:0000256" key="1">
    <source>
        <dbReference type="SAM" id="Phobius"/>
    </source>
</evidence>
<evidence type="ECO:0000313" key="3">
    <source>
        <dbReference type="EMBL" id="MDQ0437209.1"/>
    </source>
</evidence>
<feature type="transmembrane region" description="Helical" evidence="1">
    <location>
        <begin position="20"/>
        <end position="44"/>
    </location>
</feature>
<feature type="domain" description="Cyclic nucleotide-binding" evidence="2">
    <location>
        <begin position="97"/>
        <end position="187"/>
    </location>
</feature>
<sequence length="231" mass="25079">MFDVLETFGGWYDLPANISYILFAISFFLTNIFWLRIFVIVSLAFEIVYFAMSSSYLYTGMIWDVIIILINLYRLITLLNARRILGSASGGYLLKQSIGELDDENLVELMKLGEAFDLTPGALLTEQGKPVEFVYLVAAGHAVAEVAGVEVGRINPGEFVGEVSFLTGIPATATVRASEQLSVIALDSLKLSEACAADPKVSAAIHQVIGNALARKLVASNRQIVAEARPA</sequence>
<evidence type="ECO:0000259" key="2">
    <source>
        <dbReference type="PROSITE" id="PS50042"/>
    </source>
</evidence>
<evidence type="ECO:0000313" key="4">
    <source>
        <dbReference type="Proteomes" id="UP001241603"/>
    </source>
</evidence>
<dbReference type="SUPFAM" id="SSF51206">
    <property type="entry name" value="cAMP-binding domain-like"/>
    <property type="match status" value="1"/>
</dbReference>
<accession>A0ABU0H4H5</accession>
<comment type="caution">
    <text evidence="3">The sequence shown here is derived from an EMBL/GenBank/DDBJ whole genome shotgun (WGS) entry which is preliminary data.</text>
</comment>
<keyword evidence="1" id="KW-1133">Transmembrane helix</keyword>
<dbReference type="PROSITE" id="PS50042">
    <property type="entry name" value="CNMP_BINDING_3"/>
    <property type="match status" value="1"/>
</dbReference>
<feature type="transmembrane region" description="Helical" evidence="1">
    <location>
        <begin position="56"/>
        <end position="76"/>
    </location>
</feature>
<gene>
    <name evidence="3" type="ORF">QO014_001594</name>
</gene>
<dbReference type="Gene3D" id="2.60.120.10">
    <property type="entry name" value="Jelly Rolls"/>
    <property type="match status" value="1"/>
</dbReference>
<organism evidence="3 4">
    <name type="scientific">Kaistia dalseonensis</name>
    <dbReference type="NCBI Taxonomy" id="410840"/>
    <lineage>
        <taxon>Bacteria</taxon>
        <taxon>Pseudomonadati</taxon>
        <taxon>Pseudomonadota</taxon>
        <taxon>Alphaproteobacteria</taxon>
        <taxon>Hyphomicrobiales</taxon>
        <taxon>Kaistiaceae</taxon>
        <taxon>Kaistia</taxon>
    </lineage>
</organism>
<dbReference type="CDD" id="cd00038">
    <property type="entry name" value="CAP_ED"/>
    <property type="match status" value="1"/>
</dbReference>
<keyword evidence="1" id="KW-0472">Membrane</keyword>
<dbReference type="Pfam" id="PF00027">
    <property type="entry name" value="cNMP_binding"/>
    <property type="match status" value="1"/>
</dbReference>
<dbReference type="InterPro" id="IPR014710">
    <property type="entry name" value="RmlC-like_jellyroll"/>
</dbReference>
<keyword evidence="1" id="KW-0812">Transmembrane</keyword>
<proteinExistence type="predicted"/>
<dbReference type="Proteomes" id="UP001241603">
    <property type="component" value="Unassembled WGS sequence"/>
</dbReference>
<protein>
    <submittedName>
        <fullName evidence="3">CRP-like cAMP-binding protein</fullName>
    </submittedName>
</protein>
<dbReference type="InterPro" id="IPR000595">
    <property type="entry name" value="cNMP-bd_dom"/>
</dbReference>